<comment type="caution">
    <text evidence="2">The sequence shown here is derived from an EMBL/GenBank/DDBJ whole genome shotgun (WGS) entry which is preliminary data.</text>
</comment>
<name>X6LU40_RETFI</name>
<keyword evidence="1" id="KW-0472">Membrane</keyword>
<proteinExistence type="predicted"/>
<reference evidence="2 3" key="1">
    <citation type="journal article" date="2013" name="Curr. Biol.">
        <title>The Genome of the Foraminiferan Reticulomyxa filosa.</title>
        <authorList>
            <person name="Glockner G."/>
            <person name="Hulsmann N."/>
            <person name="Schleicher M."/>
            <person name="Noegel A.A."/>
            <person name="Eichinger L."/>
            <person name="Gallinger C."/>
            <person name="Pawlowski J."/>
            <person name="Sierra R."/>
            <person name="Euteneuer U."/>
            <person name="Pillet L."/>
            <person name="Moustafa A."/>
            <person name="Platzer M."/>
            <person name="Groth M."/>
            <person name="Szafranski K."/>
            <person name="Schliwa M."/>
        </authorList>
    </citation>
    <scope>NUCLEOTIDE SEQUENCE [LARGE SCALE GENOMIC DNA]</scope>
</reference>
<evidence type="ECO:0000313" key="3">
    <source>
        <dbReference type="Proteomes" id="UP000023152"/>
    </source>
</evidence>
<gene>
    <name evidence="2" type="ORF">RFI_33146</name>
</gene>
<keyword evidence="3" id="KW-1185">Reference proteome</keyword>
<feature type="transmembrane region" description="Helical" evidence="1">
    <location>
        <begin position="120"/>
        <end position="143"/>
    </location>
</feature>
<sequence length="144" mass="17618">MIDCQYITFDTLFQKRKFFCVTTPIFDVKKKRFKHFFILYHLKQFQEKNQKKLKRMCTHFKKSREIKRMTTFSNELALVSFVQALFPKEKEVQIIVQQWIRRLHITFGWAHDLGKIVVDYVMFCFLSFHVMKKIYLLLLLVIII</sequence>
<keyword evidence="1" id="KW-1133">Transmembrane helix</keyword>
<keyword evidence="1" id="KW-0812">Transmembrane</keyword>
<dbReference type="AlphaFoldDB" id="X6LU40"/>
<dbReference type="EMBL" id="ASPP01029637">
    <property type="protein sequence ID" value="ETO04250.1"/>
    <property type="molecule type" value="Genomic_DNA"/>
</dbReference>
<dbReference type="Proteomes" id="UP000023152">
    <property type="component" value="Unassembled WGS sequence"/>
</dbReference>
<accession>X6LU40</accession>
<organism evidence="2 3">
    <name type="scientific">Reticulomyxa filosa</name>
    <dbReference type="NCBI Taxonomy" id="46433"/>
    <lineage>
        <taxon>Eukaryota</taxon>
        <taxon>Sar</taxon>
        <taxon>Rhizaria</taxon>
        <taxon>Retaria</taxon>
        <taxon>Foraminifera</taxon>
        <taxon>Monothalamids</taxon>
        <taxon>Reticulomyxidae</taxon>
        <taxon>Reticulomyxa</taxon>
    </lineage>
</organism>
<evidence type="ECO:0000313" key="2">
    <source>
        <dbReference type="EMBL" id="ETO04250.1"/>
    </source>
</evidence>
<evidence type="ECO:0000256" key="1">
    <source>
        <dbReference type="SAM" id="Phobius"/>
    </source>
</evidence>
<protein>
    <submittedName>
        <fullName evidence="2">Uncharacterized protein</fullName>
    </submittedName>
</protein>